<evidence type="ECO:0000256" key="4">
    <source>
        <dbReference type="PROSITE-ProRule" id="PRU00335"/>
    </source>
</evidence>
<gene>
    <name evidence="7" type="ORF">J2S42_004586</name>
</gene>
<dbReference type="InterPro" id="IPR050109">
    <property type="entry name" value="HTH-type_TetR-like_transc_reg"/>
</dbReference>
<evidence type="ECO:0000259" key="6">
    <source>
        <dbReference type="PROSITE" id="PS50977"/>
    </source>
</evidence>
<dbReference type="Pfam" id="PF21943">
    <property type="entry name" value="TetR_C_46"/>
    <property type="match status" value="1"/>
</dbReference>
<dbReference type="EMBL" id="JAUSUZ010000001">
    <property type="protein sequence ID" value="MDQ0367917.1"/>
    <property type="molecule type" value="Genomic_DNA"/>
</dbReference>
<protein>
    <submittedName>
        <fullName evidence="7">AcrR family transcriptional regulator</fullName>
    </submittedName>
</protein>
<feature type="compositionally biased region" description="Basic and acidic residues" evidence="5">
    <location>
        <begin position="208"/>
        <end position="223"/>
    </location>
</feature>
<sequence>MPAFKRLPRAVRERQMLDSAVRVFSRRGYHAASMDEIAEDAGISKPMVYAYLGTKEEVFLAALHREADRLMEVVAGAVEPGAPADRQLWSGLRAFFDFVAGNREGWTVLYRQARGLEPFAAELAGMRSRMVQVVTALLTRAMSGSGGRATGTELEVMAHALVGAGESLADWMTDHPGADPAKTATQMMNVAWLGADRLLTGTTWRPEPLPRDPDRGDAADAERAAGGQVTAVRLGETAGDGEAETAAPG</sequence>
<evidence type="ECO:0000256" key="1">
    <source>
        <dbReference type="ARBA" id="ARBA00023015"/>
    </source>
</evidence>
<accession>A0AAE3W268</accession>
<proteinExistence type="predicted"/>
<dbReference type="PROSITE" id="PS50977">
    <property type="entry name" value="HTH_TETR_2"/>
    <property type="match status" value="1"/>
</dbReference>
<dbReference type="Pfam" id="PF00440">
    <property type="entry name" value="TetR_N"/>
    <property type="match status" value="1"/>
</dbReference>
<evidence type="ECO:0000256" key="5">
    <source>
        <dbReference type="SAM" id="MobiDB-lite"/>
    </source>
</evidence>
<organism evidence="7 8">
    <name type="scientific">Catenuloplanes indicus</name>
    <dbReference type="NCBI Taxonomy" id="137267"/>
    <lineage>
        <taxon>Bacteria</taxon>
        <taxon>Bacillati</taxon>
        <taxon>Actinomycetota</taxon>
        <taxon>Actinomycetes</taxon>
        <taxon>Micromonosporales</taxon>
        <taxon>Micromonosporaceae</taxon>
        <taxon>Catenuloplanes</taxon>
    </lineage>
</organism>
<evidence type="ECO:0000256" key="2">
    <source>
        <dbReference type="ARBA" id="ARBA00023125"/>
    </source>
</evidence>
<dbReference type="PANTHER" id="PTHR30055:SF158">
    <property type="entry name" value="POSSIBLE TRANSCRIPTIONAL REGULATORY PROTEIN (PROBABLY TETR-FAMILY)"/>
    <property type="match status" value="1"/>
</dbReference>
<dbReference type="Proteomes" id="UP001240236">
    <property type="component" value="Unassembled WGS sequence"/>
</dbReference>
<name>A0AAE3W268_9ACTN</name>
<dbReference type="GO" id="GO:0000976">
    <property type="term" value="F:transcription cis-regulatory region binding"/>
    <property type="evidence" value="ECO:0007669"/>
    <property type="project" value="TreeGrafter"/>
</dbReference>
<dbReference type="InterPro" id="IPR036271">
    <property type="entry name" value="Tet_transcr_reg_TetR-rel_C_sf"/>
</dbReference>
<dbReference type="InterPro" id="IPR001647">
    <property type="entry name" value="HTH_TetR"/>
</dbReference>
<dbReference type="Gene3D" id="1.10.357.10">
    <property type="entry name" value="Tetracycline Repressor, domain 2"/>
    <property type="match status" value="1"/>
</dbReference>
<evidence type="ECO:0000313" key="7">
    <source>
        <dbReference type="EMBL" id="MDQ0367917.1"/>
    </source>
</evidence>
<keyword evidence="2 4" id="KW-0238">DNA-binding</keyword>
<dbReference type="InterPro" id="IPR009057">
    <property type="entry name" value="Homeodomain-like_sf"/>
</dbReference>
<dbReference type="PANTHER" id="PTHR30055">
    <property type="entry name" value="HTH-TYPE TRANSCRIPTIONAL REGULATOR RUTR"/>
    <property type="match status" value="1"/>
</dbReference>
<dbReference type="InterPro" id="IPR054129">
    <property type="entry name" value="DesT_TetR_C"/>
</dbReference>
<keyword evidence="8" id="KW-1185">Reference proteome</keyword>
<dbReference type="PRINTS" id="PR00455">
    <property type="entry name" value="HTHTETR"/>
</dbReference>
<dbReference type="SUPFAM" id="SSF48498">
    <property type="entry name" value="Tetracyclin repressor-like, C-terminal domain"/>
    <property type="match status" value="1"/>
</dbReference>
<keyword evidence="3" id="KW-0804">Transcription</keyword>
<reference evidence="7 8" key="1">
    <citation type="submission" date="2023-07" db="EMBL/GenBank/DDBJ databases">
        <title>Sequencing the genomes of 1000 actinobacteria strains.</title>
        <authorList>
            <person name="Klenk H.-P."/>
        </authorList>
    </citation>
    <scope>NUCLEOTIDE SEQUENCE [LARGE SCALE GENOMIC DNA]</scope>
    <source>
        <strain evidence="7 8">DSM 44709</strain>
    </source>
</reference>
<evidence type="ECO:0000256" key="3">
    <source>
        <dbReference type="ARBA" id="ARBA00023163"/>
    </source>
</evidence>
<feature type="domain" description="HTH tetR-type" evidence="6">
    <location>
        <begin position="10"/>
        <end position="70"/>
    </location>
</feature>
<evidence type="ECO:0000313" key="8">
    <source>
        <dbReference type="Proteomes" id="UP001240236"/>
    </source>
</evidence>
<dbReference type="GO" id="GO:0003700">
    <property type="term" value="F:DNA-binding transcription factor activity"/>
    <property type="evidence" value="ECO:0007669"/>
    <property type="project" value="TreeGrafter"/>
</dbReference>
<comment type="caution">
    <text evidence="7">The sequence shown here is derived from an EMBL/GenBank/DDBJ whole genome shotgun (WGS) entry which is preliminary data.</text>
</comment>
<feature type="DNA-binding region" description="H-T-H motif" evidence="4">
    <location>
        <begin position="33"/>
        <end position="52"/>
    </location>
</feature>
<feature type="region of interest" description="Disordered" evidence="5">
    <location>
        <begin position="201"/>
        <end position="249"/>
    </location>
</feature>
<dbReference type="AlphaFoldDB" id="A0AAE3W268"/>
<dbReference type="SUPFAM" id="SSF46689">
    <property type="entry name" value="Homeodomain-like"/>
    <property type="match status" value="1"/>
</dbReference>
<keyword evidence="1" id="KW-0805">Transcription regulation</keyword>